<gene>
    <name evidence="3" type="ORF">SAMN05518846_10966</name>
</gene>
<reference evidence="4" key="1">
    <citation type="submission" date="2016-10" db="EMBL/GenBank/DDBJ databases">
        <authorList>
            <person name="Varghese N."/>
            <person name="Submissions S."/>
        </authorList>
    </citation>
    <scope>NUCLEOTIDE SEQUENCE [LARGE SCALE GENOMIC DNA]</scope>
    <source>
        <strain evidence="4">OK042</strain>
    </source>
</reference>
<protein>
    <recommendedName>
        <fullName evidence="5">DUF917 domain-containing protein</fullName>
    </recommendedName>
</protein>
<dbReference type="InterPro" id="IPR027479">
    <property type="entry name" value="S-Me-THD_N_sf"/>
</dbReference>
<dbReference type="EMBL" id="FORT01000009">
    <property type="protein sequence ID" value="SFK14665.1"/>
    <property type="molecule type" value="Genomic_DNA"/>
</dbReference>
<keyword evidence="4" id="KW-1185">Reference proteome</keyword>
<dbReference type="RefSeq" id="WP_092269917.1">
    <property type="nucleotide sequence ID" value="NZ_BJOE01000002.1"/>
</dbReference>
<dbReference type="InterPro" id="IPR024071">
    <property type="entry name" value="S-Me-THD_C_sf"/>
</dbReference>
<dbReference type="Pfam" id="PF06032">
    <property type="entry name" value="S-Me-THD_N"/>
    <property type="match status" value="1"/>
</dbReference>
<evidence type="ECO:0000313" key="4">
    <source>
        <dbReference type="Proteomes" id="UP000198915"/>
    </source>
</evidence>
<dbReference type="STRING" id="1884381.SAMN05518846_10966"/>
<dbReference type="InterPro" id="IPR010318">
    <property type="entry name" value="S-Me-THD_N"/>
</dbReference>
<dbReference type="SUPFAM" id="SSF160991">
    <property type="entry name" value="CV3147-like"/>
    <property type="match status" value="1"/>
</dbReference>
<evidence type="ECO:0000313" key="3">
    <source>
        <dbReference type="EMBL" id="SFK14665.1"/>
    </source>
</evidence>
<dbReference type="Pfam" id="PF20906">
    <property type="entry name" value="S-Me-THD_C"/>
    <property type="match status" value="1"/>
</dbReference>
<feature type="domain" description="S-Me-THD N-terminal" evidence="1">
    <location>
        <begin position="8"/>
        <end position="161"/>
    </location>
</feature>
<dbReference type="Proteomes" id="UP000198915">
    <property type="component" value="Unassembled WGS sequence"/>
</dbReference>
<name>A0A1I3X4T4_9BACL</name>
<organism evidence="3 4">
    <name type="scientific">Brevibacillus centrosporus</name>
    <dbReference type="NCBI Taxonomy" id="54910"/>
    <lineage>
        <taxon>Bacteria</taxon>
        <taxon>Bacillati</taxon>
        <taxon>Bacillota</taxon>
        <taxon>Bacilli</taxon>
        <taxon>Bacillales</taxon>
        <taxon>Paenibacillaceae</taxon>
        <taxon>Brevibacillus</taxon>
    </lineage>
</organism>
<proteinExistence type="predicted"/>
<evidence type="ECO:0000259" key="1">
    <source>
        <dbReference type="Pfam" id="PF06032"/>
    </source>
</evidence>
<dbReference type="Gene3D" id="3.40.1610.10">
    <property type="entry name" value="CV3147-like domain"/>
    <property type="match status" value="1"/>
</dbReference>
<accession>A0A1I3X4T4</accession>
<sequence>MSQILTEKDVDSLACGALFLGSGGGGDPSIIQIMAKQEIRDRGPVRLLSPFELQDEDWGVTLSMMGSQTVGYEKFLSGQEFTTALRILENEKQITAKVIVPFEIGGINAITPILAASLTNLPLVDCDGMGRAFPELQMTTFHAFGVQASPFILCADNGQCVRILHESTLEVEKMARNALPAMGGAVAAASFPMQAKALQEVVIPHTFLLCKRLGEGIMAAGADVHRVFLHLSRVLQNSIYGKPFKLIEGKIVDVQRYLKDGMLRGETIVEGTGYHHSEQIEVQFFNEYLLAKQGERVITTVPDILCILDADSGLPVMIDELELQMKVWVVAIPCPILVRHPKMLDVVGPWNFGLMDHYVPVEQLISDEGNGIHRAAAWD</sequence>
<dbReference type="AlphaFoldDB" id="A0A1I3X4T4"/>
<evidence type="ECO:0008006" key="5">
    <source>
        <dbReference type="Google" id="ProtNLM"/>
    </source>
</evidence>
<evidence type="ECO:0000259" key="2">
    <source>
        <dbReference type="Pfam" id="PF20906"/>
    </source>
</evidence>
<dbReference type="InterPro" id="IPR048350">
    <property type="entry name" value="S-Me-THD-like_C"/>
</dbReference>
<feature type="domain" description="S-Me-THD-like C-terminal" evidence="2">
    <location>
        <begin position="169"/>
        <end position="361"/>
    </location>
</feature>
<dbReference type="Gene3D" id="2.40.390.10">
    <property type="entry name" value="CV3147-like"/>
    <property type="match status" value="1"/>
</dbReference>